<organism evidence="4 5">
    <name type="scientific">Cryptosporidium xiaoi</name>
    <dbReference type="NCBI Taxonomy" id="659607"/>
    <lineage>
        <taxon>Eukaryota</taxon>
        <taxon>Sar</taxon>
        <taxon>Alveolata</taxon>
        <taxon>Apicomplexa</taxon>
        <taxon>Conoidasida</taxon>
        <taxon>Coccidia</taxon>
        <taxon>Eucoccidiorida</taxon>
        <taxon>Eimeriorina</taxon>
        <taxon>Cryptosporidiidae</taxon>
        <taxon>Cryptosporidium</taxon>
    </lineage>
</organism>
<feature type="domain" description="Brl1/Brr6" evidence="3">
    <location>
        <begin position="176"/>
        <end position="305"/>
    </location>
</feature>
<feature type="transmembrane region" description="Helical" evidence="2">
    <location>
        <begin position="182"/>
        <end position="203"/>
    </location>
</feature>
<comment type="caution">
    <text evidence="4">The sequence shown here is derived from an EMBL/GenBank/DDBJ whole genome shotgun (WGS) entry which is preliminary data.</text>
</comment>
<feature type="compositionally biased region" description="Polar residues" evidence="1">
    <location>
        <begin position="331"/>
        <end position="340"/>
    </location>
</feature>
<name>A0AAV9Y1N0_9CRYT</name>
<keyword evidence="2" id="KW-1133">Transmembrane helix</keyword>
<keyword evidence="2" id="KW-0812">Transmembrane</keyword>
<dbReference type="GO" id="GO:0006998">
    <property type="term" value="P:nuclear envelope organization"/>
    <property type="evidence" value="ECO:0007669"/>
    <property type="project" value="InterPro"/>
</dbReference>
<dbReference type="InterPro" id="IPR018767">
    <property type="entry name" value="Brl1/Brr6_dom"/>
</dbReference>
<protein>
    <recommendedName>
        <fullName evidence="3">Brl1/Brr6 domain-containing protein</fullName>
    </recommendedName>
</protein>
<accession>A0AAV9Y1N0</accession>
<reference evidence="4 5" key="1">
    <citation type="submission" date="2023-10" db="EMBL/GenBank/DDBJ databases">
        <title>Comparative genomics analysis reveals potential genetic determinants of host preference in Cryptosporidium xiaoi.</title>
        <authorList>
            <person name="Xiao L."/>
            <person name="Li J."/>
        </authorList>
    </citation>
    <scope>NUCLEOTIDE SEQUENCE [LARGE SCALE GENOMIC DNA]</scope>
    <source>
        <strain evidence="4 5">52996</strain>
    </source>
</reference>
<keyword evidence="5" id="KW-1185">Reference proteome</keyword>
<dbReference type="AlphaFoldDB" id="A0AAV9Y1N0"/>
<feature type="compositionally biased region" description="Low complexity" evidence="1">
    <location>
        <begin position="316"/>
        <end position="329"/>
    </location>
</feature>
<evidence type="ECO:0000259" key="3">
    <source>
        <dbReference type="SMART" id="SM01042"/>
    </source>
</evidence>
<gene>
    <name evidence="4" type="ORF">RS030_1128</name>
</gene>
<proteinExistence type="predicted"/>
<sequence>MRFRYDSTVDKELNDISEKLMLNYLSIGSERRDNISMNKLIPGIGSLFERNEVRDMVVDEDRNHESHSNKIDVGKSGKMISVGEMSSHNVNYHRSNSLPPAKNSRLCSNVGYKGEGLNLINKCSRRLNSRTRRDEYRNNKETENNKITDETENKTNKNNLGYKMYSISAIDIVNSTEAYTKLFVNIILVFTTLYIIFGVIFVIKNDIESKIQISTTNIIEEMSLCSKQYIDNKCQPDLRVPAMESKCNEWERCMSQNPTIIARKSIFTAQIIGEILNTFFDQISFKSALFIFGFIIALIVGNFFIIEASLSGANKNKKAGNNSNNNENSCEIVTNNKKVL</sequence>
<dbReference type="InterPro" id="IPR040202">
    <property type="entry name" value="Brl1/Brr6"/>
</dbReference>
<dbReference type="Pfam" id="PF10104">
    <property type="entry name" value="Brr6_like_C_C"/>
    <property type="match status" value="1"/>
</dbReference>
<dbReference type="SMART" id="SM01042">
    <property type="entry name" value="Brr6_like_C_C"/>
    <property type="match status" value="1"/>
</dbReference>
<dbReference type="Proteomes" id="UP001311799">
    <property type="component" value="Unassembled WGS sequence"/>
</dbReference>
<dbReference type="GO" id="GO:0031965">
    <property type="term" value="C:nuclear membrane"/>
    <property type="evidence" value="ECO:0007669"/>
    <property type="project" value="InterPro"/>
</dbReference>
<evidence type="ECO:0000313" key="5">
    <source>
        <dbReference type="Proteomes" id="UP001311799"/>
    </source>
</evidence>
<evidence type="ECO:0000256" key="2">
    <source>
        <dbReference type="SAM" id="Phobius"/>
    </source>
</evidence>
<feature type="region of interest" description="Disordered" evidence="1">
    <location>
        <begin position="316"/>
        <end position="340"/>
    </location>
</feature>
<dbReference type="PANTHER" id="PTHR28136:SF1">
    <property type="entry name" value="NUCLEUS EXPORT PROTEIN BRL1"/>
    <property type="match status" value="1"/>
</dbReference>
<feature type="transmembrane region" description="Helical" evidence="2">
    <location>
        <begin position="288"/>
        <end position="306"/>
    </location>
</feature>
<dbReference type="EMBL" id="JAWDEY010000011">
    <property type="protein sequence ID" value="KAK6589670.1"/>
    <property type="molecule type" value="Genomic_DNA"/>
</dbReference>
<dbReference type="PANTHER" id="PTHR28136">
    <property type="entry name" value="NUCLEUS EXPORT PROTEIN BRR6"/>
    <property type="match status" value="1"/>
</dbReference>
<evidence type="ECO:0000313" key="4">
    <source>
        <dbReference type="EMBL" id="KAK6589670.1"/>
    </source>
</evidence>
<keyword evidence="2" id="KW-0472">Membrane</keyword>
<evidence type="ECO:0000256" key="1">
    <source>
        <dbReference type="SAM" id="MobiDB-lite"/>
    </source>
</evidence>
<dbReference type="GO" id="GO:0055088">
    <property type="term" value="P:lipid homeostasis"/>
    <property type="evidence" value="ECO:0007669"/>
    <property type="project" value="InterPro"/>
</dbReference>